<feature type="signal peptide" evidence="1">
    <location>
        <begin position="1"/>
        <end position="25"/>
    </location>
</feature>
<evidence type="ECO:0008006" key="4">
    <source>
        <dbReference type="Google" id="ProtNLM"/>
    </source>
</evidence>
<sequence>MRCRAATFLLALATALGAAGGPATAGPWAREAGEVFVALSATADGDAAALIGGDAALERYVALYGEYGLGRRLTLGGQLGRGETAEEAVVFLRYTVTAPEASWQIALDGGVGLRTEAATADRRLLRFGASIGRGFGGLDAPRWWLPIRHEGGWATLDVAGLYDVDSADTIWQAEATLGVAVSGRLRLMLQAKAEEWPGDDPVYTVTPGAAWSVSDRTTLQVGARMGLGDAPTLGLSLGLWQSF</sequence>
<feature type="chain" id="PRO_5030610959" description="Transporter" evidence="1">
    <location>
        <begin position="26"/>
        <end position="243"/>
    </location>
</feature>
<dbReference type="RefSeq" id="WP_168621563.1">
    <property type="nucleotide sequence ID" value="NZ_JAAZQQ010000001.1"/>
</dbReference>
<evidence type="ECO:0000256" key="1">
    <source>
        <dbReference type="SAM" id="SignalP"/>
    </source>
</evidence>
<evidence type="ECO:0000313" key="2">
    <source>
        <dbReference type="EMBL" id="NKX43173.1"/>
    </source>
</evidence>
<keyword evidence="3" id="KW-1185">Reference proteome</keyword>
<reference evidence="2 3" key="1">
    <citation type="submission" date="2020-04" db="EMBL/GenBank/DDBJ databases">
        <authorList>
            <person name="Yoon J."/>
        </authorList>
    </citation>
    <scope>NUCLEOTIDE SEQUENCE [LARGE SCALE GENOMIC DNA]</scope>
    <source>
        <strain evidence="2 3">KMU-115</strain>
    </source>
</reference>
<protein>
    <recommendedName>
        <fullName evidence="4">Transporter</fullName>
    </recommendedName>
</protein>
<dbReference type="EMBL" id="JAAZQQ010000001">
    <property type="protein sequence ID" value="NKX43173.1"/>
    <property type="molecule type" value="Genomic_DNA"/>
</dbReference>
<evidence type="ECO:0000313" key="3">
    <source>
        <dbReference type="Proteomes" id="UP000526408"/>
    </source>
</evidence>
<proteinExistence type="predicted"/>
<comment type="caution">
    <text evidence="2">The sequence shown here is derived from an EMBL/GenBank/DDBJ whole genome shotgun (WGS) entry which is preliminary data.</text>
</comment>
<gene>
    <name evidence="2" type="ORF">HCU73_01100</name>
</gene>
<dbReference type="Proteomes" id="UP000526408">
    <property type="component" value="Unassembled WGS sequence"/>
</dbReference>
<accession>A0A7X6GVP0</accession>
<keyword evidence="1" id="KW-0732">Signal</keyword>
<name>A0A7X6GVP0_9RHOB</name>
<dbReference type="AlphaFoldDB" id="A0A7X6GVP0"/>
<organism evidence="2 3">
    <name type="scientific">Roseicyclus persicicus</name>
    <dbReference type="NCBI Taxonomy" id="2650661"/>
    <lineage>
        <taxon>Bacteria</taxon>
        <taxon>Pseudomonadati</taxon>
        <taxon>Pseudomonadota</taxon>
        <taxon>Alphaproteobacteria</taxon>
        <taxon>Rhodobacterales</taxon>
        <taxon>Roseobacteraceae</taxon>
        <taxon>Roseicyclus</taxon>
    </lineage>
</organism>